<dbReference type="InterPro" id="IPR025528">
    <property type="entry name" value="BrnA_antitoxin"/>
</dbReference>
<feature type="region of interest" description="Disordered" evidence="1">
    <location>
        <begin position="1"/>
        <end position="30"/>
    </location>
</feature>
<comment type="caution">
    <text evidence="2">The sequence shown here is derived from an EMBL/GenBank/DDBJ whole genome shotgun (WGS) entry which is preliminary data.</text>
</comment>
<name>A0ABU0HHJ1_9HYPH</name>
<keyword evidence="3" id="KW-1185">Reference proteome</keyword>
<proteinExistence type="predicted"/>
<organism evidence="2 3">
    <name type="scientific">Methylobacterium persicinum</name>
    <dbReference type="NCBI Taxonomy" id="374426"/>
    <lineage>
        <taxon>Bacteria</taxon>
        <taxon>Pseudomonadati</taxon>
        <taxon>Pseudomonadota</taxon>
        <taxon>Alphaproteobacteria</taxon>
        <taxon>Hyphomicrobiales</taxon>
        <taxon>Methylobacteriaceae</taxon>
        <taxon>Methylobacterium</taxon>
    </lineage>
</organism>
<accession>A0ABU0HHJ1</accession>
<gene>
    <name evidence="2" type="ORF">QO016_001287</name>
</gene>
<evidence type="ECO:0000313" key="2">
    <source>
        <dbReference type="EMBL" id="MDQ0441804.1"/>
    </source>
</evidence>
<dbReference type="EMBL" id="JAUSVV010000002">
    <property type="protein sequence ID" value="MDQ0441804.1"/>
    <property type="molecule type" value="Genomic_DNA"/>
</dbReference>
<sequence>MSANKAGSAPDSGRTMSPDEIGWDPDDAPELDDRWFAEAELRMNGTLVRRERLTRETEQVPLPADVVAKFRARGAGWQGRIEAALKEWMAEHPERV</sequence>
<reference evidence="2 3" key="1">
    <citation type="submission" date="2023-07" db="EMBL/GenBank/DDBJ databases">
        <title>Genomic Encyclopedia of Type Strains, Phase IV (KMG-IV): sequencing the most valuable type-strain genomes for metagenomic binning, comparative biology and taxonomic classification.</title>
        <authorList>
            <person name="Goeker M."/>
        </authorList>
    </citation>
    <scope>NUCLEOTIDE SEQUENCE [LARGE SCALE GENOMIC DNA]</scope>
    <source>
        <strain evidence="2 3">DSM 19562</strain>
    </source>
</reference>
<evidence type="ECO:0000313" key="3">
    <source>
        <dbReference type="Proteomes" id="UP001236369"/>
    </source>
</evidence>
<evidence type="ECO:0000256" key="1">
    <source>
        <dbReference type="SAM" id="MobiDB-lite"/>
    </source>
</evidence>
<dbReference type="RefSeq" id="WP_238248847.1">
    <property type="nucleotide sequence ID" value="NZ_BPQX01000023.1"/>
</dbReference>
<feature type="compositionally biased region" description="Acidic residues" evidence="1">
    <location>
        <begin position="21"/>
        <end position="30"/>
    </location>
</feature>
<protein>
    <submittedName>
        <fullName evidence="2">Uncharacterized protein (DUF4415 family)</fullName>
    </submittedName>
</protein>
<dbReference type="Proteomes" id="UP001236369">
    <property type="component" value="Unassembled WGS sequence"/>
</dbReference>
<dbReference type="Pfam" id="PF14384">
    <property type="entry name" value="BrnA_antitoxin"/>
    <property type="match status" value="1"/>
</dbReference>